<name>A0AA35TCA2_GEOBA</name>
<organism evidence="1 2">
    <name type="scientific">Geodia barretti</name>
    <name type="common">Barrett's horny sponge</name>
    <dbReference type="NCBI Taxonomy" id="519541"/>
    <lineage>
        <taxon>Eukaryota</taxon>
        <taxon>Metazoa</taxon>
        <taxon>Porifera</taxon>
        <taxon>Demospongiae</taxon>
        <taxon>Heteroscleromorpha</taxon>
        <taxon>Tetractinellida</taxon>
        <taxon>Astrophorina</taxon>
        <taxon>Geodiidae</taxon>
        <taxon>Geodia</taxon>
    </lineage>
</organism>
<dbReference type="AlphaFoldDB" id="A0AA35TCA2"/>
<gene>
    <name evidence="1" type="ORF">GBAR_LOCUS25075</name>
</gene>
<dbReference type="EMBL" id="CASHTH010003463">
    <property type="protein sequence ID" value="CAI8045329.1"/>
    <property type="molecule type" value="Genomic_DNA"/>
</dbReference>
<comment type="caution">
    <text evidence="1">The sequence shown here is derived from an EMBL/GenBank/DDBJ whole genome shotgun (WGS) entry which is preliminary data.</text>
</comment>
<evidence type="ECO:0000313" key="1">
    <source>
        <dbReference type="EMBL" id="CAI8045329.1"/>
    </source>
</evidence>
<evidence type="ECO:0000313" key="2">
    <source>
        <dbReference type="Proteomes" id="UP001174909"/>
    </source>
</evidence>
<dbReference type="Proteomes" id="UP001174909">
    <property type="component" value="Unassembled WGS sequence"/>
</dbReference>
<sequence>MTGAVASSSSPHELVYDIDGVRVVETREPPPWLQESYELFQNWPEGTPTPHYFPPKPGHLTSILHQFQAALGYQRQSHPTPPQVVTQLAKDVRIRVSNIYNTSFSVYHVVQYTESSLDRDHMEGTLYTIHLQISPKRQGHGVLVIEVFKSITDSVLLVNHYLSQ</sequence>
<reference evidence="1" key="1">
    <citation type="submission" date="2023-03" db="EMBL/GenBank/DDBJ databases">
        <authorList>
            <person name="Steffen K."/>
            <person name="Cardenas P."/>
        </authorList>
    </citation>
    <scope>NUCLEOTIDE SEQUENCE</scope>
</reference>
<keyword evidence="2" id="KW-1185">Reference proteome</keyword>
<proteinExistence type="predicted"/>
<protein>
    <submittedName>
        <fullName evidence="1">Uncharacterized protein</fullName>
    </submittedName>
</protein>
<accession>A0AA35TCA2</accession>